<keyword evidence="7" id="KW-1185">Reference proteome</keyword>
<gene>
    <name evidence="6" type="primary">wecB</name>
    <name evidence="6" type="ORF">G0Q06_11245</name>
</gene>
<evidence type="ECO:0000313" key="6">
    <source>
        <dbReference type="EMBL" id="NDV63029.1"/>
    </source>
</evidence>
<accession>A0A6B2M479</accession>
<dbReference type="InterPro" id="IPR003331">
    <property type="entry name" value="UDP_GlcNAc_Epimerase_2_dom"/>
</dbReference>
<reference evidence="6 7" key="1">
    <citation type="submission" date="2020-02" db="EMBL/GenBank/DDBJ databases">
        <title>Albibacoteraceae fam. nov., the first described family within the subdivision 4 Verrucomicrobia.</title>
        <authorList>
            <person name="Xi F."/>
        </authorList>
    </citation>
    <scope>NUCLEOTIDE SEQUENCE [LARGE SCALE GENOMIC DNA]</scope>
    <source>
        <strain evidence="6 7">CK1056</strain>
    </source>
</reference>
<comment type="similarity">
    <text evidence="2 4">Belongs to the UDP-N-acetylglucosamine 2-epimerase family.</text>
</comment>
<evidence type="ECO:0000256" key="1">
    <source>
        <dbReference type="ARBA" id="ARBA00023235"/>
    </source>
</evidence>
<name>A0A6B2M479_9BACT</name>
<organism evidence="6 7">
    <name type="scientific">Oceanipulchritudo coccoides</name>
    <dbReference type="NCBI Taxonomy" id="2706888"/>
    <lineage>
        <taxon>Bacteria</taxon>
        <taxon>Pseudomonadati</taxon>
        <taxon>Verrucomicrobiota</taxon>
        <taxon>Opitutia</taxon>
        <taxon>Puniceicoccales</taxon>
        <taxon>Oceanipulchritudinaceae</taxon>
        <taxon>Oceanipulchritudo</taxon>
    </lineage>
</organism>
<evidence type="ECO:0000256" key="3">
    <source>
        <dbReference type="ARBA" id="ARBA00038858"/>
    </source>
</evidence>
<dbReference type="PANTHER" id="PTHR43174">
    <property type="entry name" value="UDP-N-ACETYLGLUCOSAMINE 2-EPIMERASE"/>
    <property type="match status" value="1"/>
</dbReference>
<dbReference type="NCBIfam" id="TIGR00236">
    <property type="entry name" value="wecB"/>
    <property type="match status" value="1"/>
</dbReference>
<dbReference type="AlphaFoldDB" id="A0A6B2M479"/>
<evidence type="ECO:0000256" key="4">
    <source>
        <dbReference type="RuleBase" id="RU003513"/>
    </source>
</evidence>
<evidence type="ECO:0000256" key="2">
    <source>
        <dbReference type="ARBA" id="ARBA00038209"/>
    </source>
</evidence>
<dbReference type="RefSeq" id="WP_163967357.1">
    <property type="nucleotide sequence ID" value="NZ_JAAGNX010000003.1"/>
</dbReference>
<dbReference type="CDD" id="cd03786">
    <property type="entry name" value="GTB_UDP-GlcNAc_2-Epimerase"/>
    <property type="match status" value="1"/>
</dbReference>
<dbReference type="EC" id="5.1.3.14" evidence="3"/>
<keyword evidence="1 4" id="KW-0413">Isomerase</keyword>
<comment type="caution">
    <text evidence="6">The sequence shown here is derived from an EMBL/GenBank/DDBJ whole genome shotgun (WGS) entry which is preliminary data.</text>
</comment>
<dbReference type="Pfam" id="PF02350">
    <property type="entry name" value="Epimerase_2"/>
    <property type="match status" value="1"/>
</dbReference>
<protein>
    <recommendedName>
        <fullName evidence="3">UDP-N-acetylglucosamine 2-epimerase (non-hydrolyzing)</fullName>
        <ecNumber evidence="3">5.1.3.14</ecNumber>
    </recommendedName>
</protein>
<dbReference type="SUPFAM" id="SSF53756">
    <property type="entry name" value="UDP-Glycosyltransferase/glycogen phosphorylase"/>
    <property type="match status" value="1"/>
</dbReference>
<proteinExistence type="inferred from homology"/>
<sequence>MKRVAVVAGTRPEAIKMAPVYFALKKSKTLEPVFLSTAQHRQMLDQAVGVFGIQPEFDLDLMQHGQTLPELTGRVINAVTEFIEKENPDAMLVQGDTTTVLASSIAAFYASVPVGHVEAGLRTGNMRSPFPEEMNRKLTTPLARWNFCPTETSRKNLLKEGIDPKTISVTGNTVIDALLWMRERLRKDGIPALEVAERCGIPETFCTKFMRSGKTNGRFILVTGHRRESFGHGFENICHSVAELTKQYPDVGILYPVHLNPRVQEPVRRILGGNANVTLIEPVGYRDFIWLMDRSFFVLSDSGGVQEEAPSLGKPVLVMRETTERPEGVEAGTCRLVGTDPDTILAEAKLLLENDAEYQRRSSLQNPYGDGKSAAQIARILEETI</sequence>
<dbReference type="Gene3D" id="3.40.50.2000">
    <property type="entry name" value="Glycogen Phosphorylase B"/>
    <property type="match status" value="2"/>
</dbReference>
<dbReference type="GO" id="GO:0008761">
    <property type="term" value="F:UDP-N-acetylglucosamine 2-epimerase activity"/>
    <property type="evidence" value="ECO:0007669"/>
    <property type="project" value="UniProtKB-EC"/>
</dbReference>
<dbReference type="PANTHER" id="PTHR43174:SF2">
    <property type="entry name" value="UDP-N-ACETYLGLUCOSAMINE 2-EPIMERASE"/>
    <property type="match status" value="1"/>
</dbReference>
<dbReference type="Proteomes" id="UP000478417">
    <property type="component" value="Unassembled WGS sequence"/>
</dbReference>
<dbReference type="InterPro" id="IPR029767">
    <property type="entry name" value="WecB-like"/>
</dbReference>
<evidence type="ECO:0000259" key="5">
    <source>
        <dbReference type="Pfam" id="PF02350"/>
    </source>
</evidence>
<feature type="domain" description="UDP-N-acetylglucosamine 2-epimerase" evidence="5">
    <location>
        <begin position="23"/>
        <end position="382"/>
    </location>
</feature>
<dbReference type="EMBL" id="JAAGNX010000003">
    <property type="protein sequence ID" value="NDV63029.1"/>
    <property type="molecule type" value="Genomic_DNA"/>
</dbReference>
<evidence type="ECO:0000313" key="7">
    <source>
        <dbReference type="Proteomes" id="UP000478417"/>
    </source>
</evidence>